<dbReference type="Pfam" id="PF01712">
    <property type="entry name" value="dNK"/>
    <property type="match status" value="1"/>
</dbReference>
<dbReference type="InterPro" id="IPR031314">
    <property type="entry name" value="DNK_dom"/>
</dbReference>
<dbReference type="PANTHER" id="PTHR10513:SF35">
    <property type="entry name" value="DEOXYADENOSINE KINASE"/>
    <property type="match status" value="1"/>
</dbReference>
<reference evidence="2" key="1">
    <citation type="journal article" date="2020" name="Nature">
        <title>Giant virus diversity and host interactions through global metagenomics.</title>
        <authorList>
            <person name="Schulz F."/>
            <person name="Roux S."/>
            <person name="Paez-Espino D."/>
            <person name="Jungbluth S."/>
            <person name="Walsh D.A."/>
            <person name="Denef V.J."/>
            <person name="McMahon K.D."/>
            <person name="Konstantinidis K.T."/>
            <person name="Eloe-Fadrosh E.A."/>
            <person name="Kyrpides N.C."/>
            <person name="Woyke T."/>
        </authorList>
    </citation>
    <scope>NUCLEOTIDE SEQUENCE</scope>
    <source>
        <strain evidence="2">GVMAG-M-3300021079-18</strain>
    </source>
</reference>
<dbReference type="Gene3D" id="3.40.50.300">
    <property type="entry name" value="P-loop containing nucleotide triphosphate hydrolases"/>
    <property type="match status" value="1"/>
</dbReference>
<dbReference type="InterPro" id="IPR002624">
    <property type="entry name" value="DCK/DGK"/>
</dbReference>
<protein>
    <recommendedName>
        <fullName evidence="1">Deoxynucleoside kinase domain-containing protein</fullName>
    </recommendedName>
</protein>
<proteinExistence type="predicted"/>
<dbReference type="SUPFAM" id="SSF52540">
    <property type="entry name" value="P-loop containing nucleoside triphosphate hydrolases"/>
    <property type="match status" value="1"/>
</dbReference>
<dbReference type="GO" id="GO:0019136">
    <property type="term" value="F:deoxynucleoside kinase activity"/>
    <property type="evidence" value="ECO:0007669"/>
    <property type="project" value="InterPro"/>
</dbReference>
<organism evidence="2">
    <name type="scientific">viral metagenome</name>
    <dbReference type="NCBI Taxonomy" id="1070528"/>
    <lineage>
        <taxon>unclassified sequences</taxon>
        <taxon>metagenomes</taxon>
        <taxon>organismal metagenomes</taxon>
    </lineage>
</organism>
<dbReference type="InterPro" id="IPR050566">
    <property type="entry name" value="Deoxyribonucleoside_kinase"/>
</dbReference>
<dbReference type="PIRSF" id="PIRSF000705">
    <property type="entry name" value="DNK"/>
    <property type="match status" value="1"/>
</dbReference>
<dbReference type="EMBL" id="MN739411">
    <property type="protein sequence ID" value="QHT03400.1"/>
    <property type="molecule type" value="Genomic_DNA"/>
</dbReference>
<accession>A0A6C0CHQ9</accession>
<dbReference type="InterPro" id="IPR027417">
    <property type="entry name" value="P-loop_NTPase"/>
</dbReference>
<evidence type="ECO:0000313" key="2">
    <source>
        <dbReference type="EMBL" id="QHT03400.1"/>
    </source>
</evidence>
<evidence type="ECO:0000259" key="1">
    <source>
        <dbReference type="Pfam" id="PF01712"/>
    </source>
</evidence>
<dbReference type="GO" id="GO:0005524">
    <property type="term" value="F:ATP binding"/>
    <property type="evidence" value="ECO:0007669"/>
    <property type="project" value="InterPro"/>
</dbReference>
<dbReference type="GO" id="GO:0005737">
    <property type="term" value="C:cytoplasm"/>
    <property type="evidence" value="ECO:0007669"/>
    <property type="project" value="TreeGrafter"/>
</dbReference>
<dbReference type="AlphaFoldDB" id="A0A6C0CHQ9"/>
<feature type="domain" description="Deoxynucleoside kinase" evidence="1">
    <location>
        <begin position="12"/>
        <end position="202"/>
    </location>
</feature>
<sequence>MDVLVKRKKVFYVEGNISSSKTTVLSGLKQLGVAVYEEPLHIWKERYVEKCGENVLGLFYSDMKRWSFLFEVAVMTTRILELERALLDPAELVIVERSIFTDFHVFAPNLYAEGKMTDAEWKIYEDWYNLQLRLVLNPLVAQADVSFIFIDTDAETCHARKIGRDRKEEKFMPPDYLIQLQKRHENWLLDVDFPHPMYRIDGHGIEQEVLDQVLKVIGHKPTTLACY</sequence>
<name>A0A6C0CHQ9_9ZZZZ</name>
<dbReference type="PANTHER" id="PTHR10513">
    <property type="entry name" value="DEOXYNUCLEOSIDE KINASE"/>
    <property type="match status" value="1"/>
</dbReference>